<proteinExistence type="predicted"/>
<evidence type="ECO:0008006" key="3">
    <source>
        <dbReference type="Google" id="ProtNLM"/>
    </source>
</evidence>
<name>A0ABT6DKR2_9BACT</name>
<accession>A0ABT6DKR2</accession>
<comment type="caution">
    <text evidence="1">The sequence shown here is derived from an EMBL/GenBank/DDBJ whole genome shotgun (WGS) entry which is preliminary data.</text>
</comment>
<organism evidence="1 2">
    <name type="scientific">Bdellovibrio svalbardensis</name>
    <dbReference type="NCBI Taxonomy" id="2972972"/>
    <lineage>
        <taxon>Bacteria</taxon>
        <taxon>Pseudomonadati</taxon>
        <taxon>Bdellovibrionota</taxon>
        <taxon>Bdellovibrionia</taxon>
        <taxon>Bdellovibrionales</taxon>
        <taxon>Pseudobdellovibrionaceae</taxon>
        <taxon>Bdellovibrio</taxon>
    </lineage>
</organism>
<keyword evidence="2" id="KW-1185">Reference proteome</keyword>
<dbReference type="Proteomes" id="UP001152321">
    <property type="component" value="Unassembled WGS sequence"/>
</dbReference>
<dbReference type="EMBL" id="JANRMI010000003">
    <property type="protein sequence ID" value="MDG0817236.1"/>
    <property type="molecule type" value="Genomic_DNA"/>
</dbReference>
<evidence type="ECO:0000313" key="1">
    <source>
        <dbReference type="EMBL" id="MDG0817236.1"/>
    </source>
</evidence>
<dbReference type="RefSeq" id="WP_277578711.1">
    <property type="nucleotide sequence ID" value="NZ_JANRMI010000003.1"/>
</dbReference>
<protein>
    <recommendedName>
        <fullName evidence="3">DZANK-type domain-containing protein</fullName>
    </recommendedName>
</protein>
<evidence type="ECO:0000313" key="2">
    <source>
        <dbReference type="Proteomes" id="UP001152321"/>
    </source>
</evidence>
<sequence length="63" mass="7088">MKTQTRCPNMNHGKTNAPVKFCPNCGEVLNAAVRVRCDEDKHKHLRKSRISFCTDCGKSLALK</sequence>
<gene>
    <name evidence="1" type="ORF">NWE73_12720</name>
</gene>
<reference evidence="1" key="1">
    <citation type="submission" date="2022-08" db="EMBL/GenBank/DDBJ databases">
        <title>Novel Bdellovibrio Species Isolated from Svalbard: Designation Bdellovibrio svalbardensis.</title>
        <authorList>
            <person name="Mitchell R.J."/>
            <person name="Choi S.Y."/>
        </authorList>
    </citation>
    <scope>NUCLEOTIDE SEQUENCE</scope>
    <source>
        <strain evidence="1">PAP01</strain>
    </source>
</reference>